<dbReference type="NCBIfam" id="NF003417">
    <property type="entry name" value="PRK04813.1"/>
    <property type="match status" value="2"/>
</dbReference>
<dbReference type="Gene3D" id="3.30.559.10">
    <property type="entry name" value="Chloramphenicol acetyltransferase-like domain"/>
    <property type="match status" value="4"/>
</dbReference>
<dbReference type="Gene3D" id="1.10.1200.10">
    <property type="entry name" value="ACP-like"/>
    <property type="match status" value="2"/>
</dbReference>
<feature type="region of interest" description="Disordered" evidence="5">
    <location>
        <begin position="133"/>
        <end position="157"/>
    </location>
</feature>
<dbReference type="CDD" id="cd19534">
    <property type="entry name" value="E_NRPS"/>
    <property type="match status" value="1"/>
</dbReference>
<dbReference type="NCBIfam" id="TIGR01733">
    <property type="entry name" value="AA-adenyl-dom"/>
    <property type="match status" value="2"/>
</dbReference>
<dbReference type="PROSITE" id="PS00012">
    <property type="entry name" value="PHOSPHOPANTETHEINE"/>
    <property type="match status" value="2"/>
</dbReference>
<dbReference type="Gene3D" id="2.30.38.10">
    <property type="entry name" value="Luciferase, Domain 3"/>
    <property type="match status" value="2"/>
</dbReference>
<keyword evidence="3" id="KW-0596">Phosphopantetheine</keyword>
<name>A0A5R9A5N4_PSENT</name>
<dbReference type="NCBIfam" id="TIGR01720">
    <property type="entry name" value="NRPS-para261"/>
    <property type="match status" value="1"/>
</dbReference>
<dbReference type="PROSITE" id="PS00455">
    <property type="entry name" value="AMP_BINDING"/>
    <property type="match status" value="2"/>
</dbReference>
<dbReference type="InterPro" id="IPR025110">
    <property type="entry name" value="AMP-bd_C"/>
</dbReference>
<dbReference type="GO" id="GO:0044550">
    <property type="term" value="P:secondary metabolite biosynthetic process"/>
    <property type="evidence" value="ECO:0007669"/>
    <property type="project" value="UniProtKB-ARBA"/>
</dbReference>
<feature type="domain" description="Carrier" evidence="6">
    <location>
        <begin position="2103"/>
        <end position="2180"/>
    </location>
</feature>
<accession>A0A5R9A5N4</accession>
<evidence type="ECO:0000256" key="1">
    <source>
        <dbReference type="ARBA" id="ARBA00001957"/>
    </source>
</evidence>
<dbReference type="Pfam" id="PF00501">
    <property type="entry name" value="AMP-binding"/>
    <property type="match status" value="2"/>
</dbReference>
<dbReference type="InterPro" id="IPR001242">
    <property type="entry name" value="Condensation_dom"/>
</dbReference>
<dbReference type="RefSeq" id="WP_138214342.1">
    <property type="nucleotide sequence ID" value="NZ_VASG01000004.1"/>
</dbReference>
<evidence type="ECO:0000256" key="4">
    <source>
        <dbReference type="ARBA" id="ARBA00022553"/>
    </source>
</evidence>
<dbReference type="InterPro" id="IPR010071">
    <property type="entry name" value="AA_adenyl_dom"/>
</dbReference>
<dbReference type="GO" id="GO:0003824">
    <property type="term" value="F:catalytic activity"/>
    <property type="evidence" value="ECO:0007669"/>
    <property type="project" value="InterPro"/>
</dbReference>
<dbReference type="FunFam" id="3.30.300.30:FF:000010">
    <property type="entry name" value="Enterobactin synthetase component F"/>
    <property type="match status" value="2"/>
</dbReference>
<reference evidence="7 8" key="1">
    <citation type="submission" date="2019-05" db="EMBL/GenBank/DDBJ databases">
        <authorList>
            <person name="Moore K."/>
            <person name="O'Neill P."/>
            <person name="Farbos A."/>
            <person name="Studholme D.J."/>
        </authorList>
    </citation>
    <scope>NUCLEOTIDE SEQUENCE [LARGE SCALE GENOMIC DNA]</scope>
    <source>
        <strain evidence="7 8">DSM 9128</strain>
    </source>
</reference>
<dbReference type="InterPro" id="IPR009081">
    <property type="entry name" value="PP-bd_ACP"/>
</dbReference>
<dbReference type="FunFam" id="2.30.38.10:FF:000001">
    <property type="entry name" value="Non-ribosomal peptide synthetase PvdI"/>
    <property type="match status" value="2"/>
</dbReference>
<evidence type="ECO:0000256" key="3">
    <source>
        <dbReference type="ARBA" id="ARBA00022450"/>
    </source>
</evidence>
<dbReference type="GO" id="GO:0043041">
    <property type="term" value="P:amino acid activation for nonribosomal peptide biosynthetic process"/>
    <property type="evidence" value="ECO:0007669"/>
    <property type="project" value="UniProtKB-ARBA"/>
</dbReference>
<dbReference type="Gene3D" id="3.30.300.30">
    <property type="match status" value="2"/>
</dbReference>
<dbReference type="Gene3D" id="3.40.50.980">
    <property type="match status" value="4"/>
</dbReference>
<keyword evidence="4" id="KW-0597">Phosphoprotein</keyword>
<dbReference type="SUPFAM" id="SSF56801">
    <property type="entry name" value="Acetyl-CoA synthetase-like"/>
    <property type="match status" value="2"/>
</dbReference>
<dbReference type="Pfam" id="PF00668">
    <property type="entry name" value="Condensation"/>
    <property type="match status" value="4"/>
</dbReference>
<dbReference type="InterPro" id="IPR010060">
    <property type="entry name" value="NRPS_synth"/>
</dbReference>
<reference evidence="8" key="2">
    <citation type="submission" date="2019-06" db="EMBL/GenBank/DDBJ databases">
        <title>AzeR, a transcriptional regulator that responds to azelaic acid in Pseudomonas nitroreducens.</title>
        <authorList>
            <person name="Bez C."/>
            <person name="Javvadi S.G."/>
            <person name="Bertani I."/>
            <person name="Devescovi G."/>
            <person name="Studholme D.J."/>
            <person name="Geller A."/>
            <person name="Levy A."/>
            <person name="Venturi V."/>
        </authorList>
    </citation>
    <scope>NUCLEOTIDE SEQUENCE [LARGE SCALE GENOMIC DNA]</scope>
    <source>
        <strain evidence="8">DSM 9128</strain>
    </source>
</reference>
<proteinExistence type="inferred from homology"/>
<gene>
    <name evidence="7" type="ORF">FEA48_14045</name>
</gene>
<dbReference type="PANTHER" id="PTHR45398">
    <property type="match status" value="1"/>
</dbReference>
<dbReference type="InterPro" id="IPR023213">
    <property type="entry name" value="CAT-like_dom_sf"/>
</dbReference>
<comment type="cofactor">
    <cofactor evidence="1">
        <name>pantetheine 4'-phosphate</name>
        <dbReference type="ChEBI" id="CHEBI:47942"/>
    </cofactor>
</comment>
<dbReference type="InterPro" id="IPR000873">
    <property type="entry name" value="AMP-dep_synth/lig_dom"/>
</dbReference>
<dbReference type="Proteomes" id="UP000307510">
    <property type="component" value="Unassembled WGS sequence"/>
</dbReference>
<dbReference type="FunFam" id="3.40.50.980:FF:000001">
    <property type="entry name" value="Non-ribosomal peptide synthetase"/>
    <property type="match status" value="2"/>
</dbReference>
<comment type="caution">
    <text evidence="7">The sequence shown here is derived from an EMBL/GenBank/DDBJ whole genome shotgun (WGS) entry which is preliminary data.</text>
</comment>
<evidence type="ECO:0000256" key="5">
    <source>
        <dbReference type="SAM" id="MobiDB-lite"/>
    </source>
</evidence>
<evidence type="ECO:0000313" key="7">
    <source>
        <dbReference type="EMBL" id="TLP73365.1"/>
    </source>
</evidence>
<feature type="domain" description="Carrier" evidence="6">
    <location>
        <begin position="1053"/>
        <end position="1127"/>
    </location>
</feature>
<dbReference type="SMART" id="SM00823">
    <property type="entry name" value="PKS_PP"/>
    <property type="match status" value="2"/>
</dbReference>
<dbReference type="CDD" id="cd05930">
    <property type="entry name" value="A_NRPS"/>
    <property type="match status" value="1"/>
</dbReference>
<dbReference type="EMBL" id="VASG01000004">
    <property type="protein sequence ID" value="TLP73365.1"/>
    <property type="molecule type" value="Genomic_DNA"/>
</dbReference>
<evidence type="ECO:0000313" key="8">
    <source>
        <dbReference type="Proteomes" id="UP000307510"/>
    </source>
</evidence>
<dbReference type="FunFam" id="3.40.50.12780:FF:000012">
    <property type="entry name" value="Non-ribosomal peptide synthetase"/>
    <property type="match status" value="1"/>
</dbReference>
<dbReference type="SUPFAM" id="SSF47336">
    <property type="entry name" value="ACP-like"/>
    <property type="match status" value="2"/>
</dbReference>
<dbReference type="CDD" id="cd19531">
    <property type="entry name" value="LCL_NRPS-like"/>
    <property type="match status" value="1"/>
</dbReference>
<organism evidence="7 8">
    <name type="scientific">Pseudomonas nitroreducens</name>
    <dbReference type="NCBI Taxonomy" id="46680"/>
    <lineage>
        <taxon>Bacteria</taxon>
        <taxon>Pseudomonadati</taxon>
        <taxon>Pseudomonadota</taxon>
        <taxon>Gammaproteobacteria</taxon>
        <taxon>Pseudomonadales</taxon>
        <taxon>Pseudomonadaceae</taxon>
        <taxon>Pseudomonas</taxon>
    </lineage>
</organism>
<dbReference type="Pfam" id="PF13193">
    <property type="entry name" value="AMP-binding_C"/>
    <property type="match status" value="2"/>
</dbReference>
<dbReference type="CDD" id="cd19543">
    <property type="entry name" value="DCL_NRPS"/>
    <property type="match status" value="1"/>
</dbReference>
<dbReference type="PANTHER" id="PTHR45398:SF1">
    <property type="entry name" value="ENZYME, PUTATIVE (JCVI)-RELATED"/>
    <property type="match status" value="1"/>
</dbReference>
<sequence length="2642" mass="291215">MTHPMDAQLKQVAERLGALPEDKQIIFLRQLREKGVSLSRLPILREGREHAPLSAAQARLWFLWQMEPHSAAYNIPAAVRLRGALDEGALQRAFAALIARHESLRTVFRAAQSGHAASADNAGALCALREPAGTAEDRSGRANDAQRHPPQGGPGVAAEGEVMQCILPPGPAHLETKDFGSEAEARQWLNECAQRCFDLAEGPLLRLHLARLPGEALLLVNLHHIIADGWSIGVLIDEFATLYSAEAQGTQAELDALPIQYSDIARWQRLWLSAGEGERQLAYWKEQLGEESLLLTLPGDRPRPLVQSYRGATLDFELPRALGDSLRELARGQGATLFMLILAAYQLLLSRYSGQRELRVGVPIAGRGRAESERLIGFFVNTQVLSARIDGDESFNAFLARTREAVLGAQANPDLPFEQLVDALQPERSLSYNPLFQVACNHQPSRRDALRELPGGLQLESLELDSGIAKFDLTLNTEESRDGQVRGQFMYATDQFDAATIERLGGHFLNLLQALVRDPQCPVARLPLLDGSEREQLLYGWNATAMDYPRDACLHQLIEQQVQRSPAEVALTDGQRSFSYAELNSRANRLAHWLREQGVGPDSRVGVALERSVELPVALLAVLKAGGAYVPLDPEFPAERLAHMLEDGGVRLLLTQQHLLGELPQTGAHAFCLDRDWAQLDGYADSDPANLARPDDLAYVIYTSGSTGKPKGVAVRHGGVVNFMLSMAREPGLGAQDRVLALTSLSFDISALELYLPLLVGGRVVLVDRDVARDPSRLLGVALEQGVTVIQATPSTWTLLSGHEDFPRLTGCRFFCGGEALSAELADKLTAQTEALWNLYGPTETTIWSAAWKIDKGARALLGKPIANTQLYILDGELQPAPIGVAGELYIAGDGLARGYHGRPELTNERFVADPFSAERNARMYRTGDLARWRADGVLEYLGRIDHQVKIRGFRIELGEIESRLLGQPGVREAVVIARDAGQVKQLVGYVTGPLLNERGTDLRAALLEELPDYMVPAQIVQLERMPLTPNGKLDRKALPEPDFSLLQKTYRAPESEREQTLAAIWCAVLGLERVGLDDNFFELGGDSIVSIQVVSRARAAGLQLSPKDLFQHQTLQALARVAGDFVAVDAPVADAAIEAPDAAQLAALGLNPERIEDLYPLSPMQQGMLFHGVDGSEGGVYVNQLRVEVNDLDVERFRAAWQAALDAHDNLRAGVHWQGLDQPVQAVHKHVELPLEVLDWRGREGMDAALDELAAAERSRSFDLERPPLLRLVLVRSAEASHQLIYTHHHILLDGWSNAQLFAEALRRYNGESIAEQGRYRDYIHWLQVQDQQQAQNFWSARLQGFAQPTVLADSLARPAEGNGHGLEYSRYDAAATERLKAFARSQRVTLNTLVQAAWILLLQRYTGQQRVAFGATVAGRPAQLAGADSLLGLFINTLPIVQAPAEQADLGDWLRELQAYNLDVREFEHTPLYDIQRWAGQAGQALFDSIIVFENYPVDEVLRSAQGPRFGELKSKDETSIPMDLAVRVGERLEIEYQYLRAHFSAPAVARLRGNMEQVLESLLHGAGKRVGELQCLSASDRAALAACRGPHQSLPPAEPVHLAIARQAALRADEVALICGDEEIDYAALERDSNRLAHRLMALGVGPEVRVGVALPRSVRIPLALLAVLKAGGAYVPLDAEYPRERLEFQMSDAGIALLITDSRLRERLPLSVGVTCLELDSLDLTGEDSDLPVVALEPENLAYLIYTSGSTGKPKGVAVSHGPLAMHCAAIGELYQMDAATRELHFMSFAFDGAHERWLTTLVHGGSLVLRGDELWTPEQTYRVLHDKQVSVAAFPPVYLQQLAEHALRDGNPPPVRIYCFGGDAVPNASFELAKRALRAEHLINGYGPTETVVTPLLWKADRATACDAAYAPIGKGVGARKLYILDEQLRQVPLGVAGELYIGGDGLARGYHERAGLTAERFVADPFDASGGRLYRSGDLVRGRADGVIDYVGRIDHQVKIRGFRIELGEIEARLQDHPQVSEALVVARDGISGKQLVGYVVGAAEGDALRSFLREQVPDYMVPAQILRLERFPLSPNGKIDRKALPEPTWQGEAYEAPRNERERALAGIWQDVLQVERVGIRDNFFDLGGDSILSLQIVSRARQALGDGVEIRLRDLLQYQTIAGLLERAESVAEAAPTATVAVADDGESFGLVPIQQWMFEQQLEEPNHFNQAVLLECRQRLDAEALEAALQGLLAEHGSLRLSFARGADGLWRQRYREASEITGALLWQRQAANAEEALLIANQTQRSLDLSEGRLLRGVLTDMVDGSQRLLLVIHHLGVDGVSWRILLEELQQRYAAQLIGEPAPIFERTSAYRAWAEGLGDYADSQLAQADLPYWLEQTDSAGLGEPQRDNPRGAERMAHLEQLYLRLDRQQTQRLLKVAPEAYRTQINDLLLTALGRTLCHWCDSESVLIGLEGHGREDILDAVDHSRTLGWFTSLFPLRLTPGQGDYAQAIPAIRQQLRAVPDKGIGYGALRYLGDSALRRQLAARAEPRVTFNYLGQFDQSFDDKALFVPLQEKPGDTYAASTPMNNWLEIVGQVYVGELTLRCMFSRRVFRPSRIESLMAQLRTELEGVIGHCCAQVESGARKEQATV</sequence>
<dbReference type="InterPro" id="IPR006162">
    <property type="entry name" value="Ppantetheine_attach_site"/>
</dbReference>
<dbReference type="InterPro" id="IPR045851">
    <property type="entry name" value="AMP-bd_C_sf"/>
</dbReference>
<evidence type="ECO:0000256" key="2">
    <source>
        <dbReference type="ARBA" id="ARBA00006432"/>
    </source>
</evidence>
<dbReference type="Pfam" id="PF00550">
    <property type="entry name" value="PP-binding"/>
    <property type="match status" value="2"/>
</dbReference>
<evidence type="ECO:0000259" key="6">
    <source>
        <dbReference type="PROSITE" id="PS50075"/>
    </source>
</evidence>
<comment type="similarity">
    <text evidence="2">Belongs to the ATP-dependent AMP-binding enzyme family.</text>
</comment>
<dbReference type="GO" id="GO:0031177">
    <property type="term" value="F:phosphopantetheine binding"/>
    <property type="evidence" value="ECO:0007669"/>
    <property type="project" value="InterPro"/>
</dbReference>
<dbReference type="InterPro" id="IPR036736">
    <property type="entry name" value="ACP-like_sf"/>
</dbReference>
<feature type="compositionally biased region" description="Basic and acidic residues" evidence="5">
    <location>
        <begin position="135"/>
        <end position="147"/>
    </location>
</feature>
<protein>
    <submittedName>
        <fullName evidence="7">Amino acid adenylation domain-containing protein</fullName>
    </submittedName>
</protein>
<dbReference type="InterPro" id="IPR020806">
    <property type="entry name" value="PKS_PP-bd"/>
</dbReference>
<dbReference type="SUPFAM" id="SSF52777">
    <property type="entry name" value="CoA-dependent acyltransferases"/>
    <property type="match status" value="6"/>
</dbReference>
<dbReference type="PROSITE" id="PS50075">
    <property type="entry name" value="CARRIER"/>
    <property type="match status" value="2"/>
</dbReference>
<dbReference type="Gene3D" id="3.30.559.30">
    <property type="entry name" value="Nonribosomal peptide synthetase, condensation domain"/>
    <property type="match status" value="3"/>
</dbReference>
<dbReference type="InterPro" id="IPR020845">
    <property type="entry name" value="AMP-binding_CS"/>
</dbReference>
<dbReference type="FunFam" id="1.10.1200.10:FF:000005">
    <property type="entry name" value="Nonribosomal peptide synthetase 1"/>
    <property type="match status" value="2"/>
</dbReference>
<dbReference type="CDD" id="cd17649">
    <property type="entry name" value="A_NRPS_PvdJ-like"/>
    <property type="match status" value="1"/>
</dbReference>